<dbReference type="KEGG" id="dwd:DSCW_02440"/>
<dbReference type="NCBIfam" id="TIGR02532">
    <property type="entry name" value="IV_pilin_GFxxxE"/>
    <property type="match status" value="1"/>
</dbReference>
<keyword evidence="3" id="KW-1185">Reference proteome</keyword>
<keyword evidence="1" id="KW-1133">Transmembrane helix</keyword>
<protein>
    <recommendedName>
        <fullName evidence="4">Prepilin-type N-terminal cleavage/methylation domain-containing protein</fullName>
    </recommendedName>
</protein>
<evidence type="ECO:0000256" key="1">
    <source>
        <dbReference type="SAM" id="Phobius"/>
    </source>
</evidence>
<dbReference type="Gene3D" id="3.30.700.10">
    <property type="entry name" value="Glycoprotein, Type 4 Pilin"/>
    <property type="match status" value="1"/>
</dbReference>
<dbReference type="Proteomes" id="UP000427769">
    <property type="component" value="Chromosome"/>
</dbReference>
<dbReference type="Pfam" id="PF07963">
    <property type="entry name" value="N_methyl"/>
    <property type="match status" value="1"/>
</dbReference>
<accession>A0A5K7Z8M9</accession>
<dbReference type="EMBL" id="AP021875">
    <property type="protein sequence ID" value="BBO72827.1"/>
    <property type="molecule type" value="Genomic_DNA"/>
</dbReference>
<dbReference type="RefSeq" id="WP_170302072.1">
    <property type="nucleotide sequence ID" value="NZ_AP021875.1"/>
</dbReference>
<sequence length="192" mass="21136">MLLTRPEGGRCIGNTATTDNAARKHYLKCFDERAFTLIEMVVVTALIAIMLMVAIPRLSGGLLSDGSGETSRWIIATVSQLKEKAVTEQKTYLLNVSPDIQRFWITVDGMAETDASSARDEGYRLPKGIRIDHVAFSSDERISSGSIPIGFYPQGYSDKAVIRLRTNDGDRLSFFIEPFLAGAELVKGSQGW</sequence>
<organism evidence="2 3">
    <name type="scientific">Desulfosarcina widdelii</name>
    <dbReference type="NCBI Taxonomy" id="947919"/>
    <lineage>
        <taxon>Bacteria</taxon>
        <taxon>Pseudomonadati</taxon>
        <taxon>Thermodesulfobacteriota</taxon>
        <taxon>Desulfobacteria</taxon>
        <taxon>Desulfobacterales</taxon>
        <taxon>Desulfosarcinaceae</taxon>
        <taxon>Desulfosarcina</taxon>
    </lineage>
</organism>
<dbReference type="InterPro" id="IPR045584">
    <property type="entry name" value="Pilin-like"/>
</dbReference>
<evidence type="ECO:0000313" key="2">
    <source>
        <dbReference type="EMBL" id="BBO72827.1"/>
    </source>
</evidence>
<proteinExistence type="predicted"/>
<name>A0A5K7Z8M9_9BACT</name>
<evidence type="ECO:0000313" key="3">
    <source>
        <dbReference type="Proteomes" id="UP000427769"/>
    </source>
</evidence>
<gene>
    <name evidence="2" type="ORF">DSCW_02440</name>
</gene>
<dbReference type="SUPFAM" id="SSF54523">
    <property type="entry name" value="Pili subunits"/>
    <property type="match status" value="1"/>
</dbReference>
<reference evidence="2 3" key="1">
    <citation type="submission" date="2019-11" db="EMBL/GenBank/DDBJ databases">
        <title>Comparative genomics of hydrocarbon-degrading Desulfosarcina strains.</title>
        <authorList>
            <person name="Watanabe M."/>
            <person name="Kojima H."/>
            <person name="Fukui M."/>
        </authorList>
    </citation>
    <scope>NUCLEOTIDE SEQUENCE [LARGE SCALE GENOMIC DNA]</scope>
    <source>
        <strain evidence="2 3">PP31</strain>
    </source>
</reference>
<keyword evidence="1" id="KW-0472">Membrane</keyword>
<keyword evidence="1" id="KW-0812">Transmembrane</keyword>
<evidence type="ECO:0008006" key="4">
    <source>
        <dbReference type="Google" id="ProtNLM"/>
    </source>
</evidence>
<dbReference type="InterPro" id="IPR012902">
    <property type="entry name" value="N_methyl_site"/>
</dbReference>
<dbReference type="AlphaFoldDB" id="A0A5K7Z8M9"/>
<feature type="transmembrane region" description="Helical" evidence="1">
    <location>
        <begin position="34"/>
        <end position="55"/>
    </location>
</feature>